<proteinExistence type="predicted"/>
<dbReference type="AlphaFoldDB" id="A0A7Y9T6Y1"/>
<reference evidence="1 2" key="1">
    <citation type="submission" date="2020-07" db="EMBL/GenBank/DDBJ databases">
        <title>Genomic Encyclopedia of Type Strains, Phase IV (KMG-V): Genome sequencing to study the core and pangenomes of soil and plant-associated prokaryotes.</title>
        <authorList>
            <person name="Whitman W."/>
        </authorList>
    </citation>
    <scope>NUCLEOTIDE SEQUENCE [LARGE SCALE GENOMIC DNA]</scope>
    <source>
        <strain evidence="1 2">M8UP30</strain>
    </source>
</reference>
<name>A0A7Y9T6Y1_9BACT</name>
<comment type="caution">
    <text evidence="1">The sequence shown here is derived from an EMBL/GenBank/DDBJ whole genome shotgun (WGS) entry which is preliminary data.</text>
</comment>
<evidence type="ECO:0000313" key="1">
    <source>
        <dbReference type="EMBL" id="NYF53819.1"/>
    </source>
</evidence>
<evidence type="ECO:0000313" key="2">
    <source>
        <dbReference type="Proteomes" id="UP000534186"/>
    </source>
</evidence>
<organism evidence="1 2">
    <name type="scientific">Tunturiibacter lichenicola</name>
    <dbReference type="NCBI Taxonomy" id="2051959"/>
    <lineage>
        <taxon>Bacteria</taxon>
        <taxon>Pseudomonadati</taxon>
        <taxon>Acidobacteriota</taxon>
        <taxon>Terriglobia</taxon>
        <taxon>Terriglobales</taxon>
        <taxon>Acidobacteriaceae</taxon>
        <taxon>Tunturiibacter</taxon>
    </lineage>
</organism>
<sequence length="54" mass="6023">MITEAAEDEGCRHGDAEVAEVEGRLNEACLQAGDLERLHELPDQDIVEVVRHRP</sequence>
<dbReference type="Proteomes" id="UP000534186">
    <property type="component" value="Unassembled WGS sequence"/>
</dbReference>
<dbReference type="EMBL" id="JACCCV010000002">
    <property type="protein sequence ID" value="NYF53819.1"/>
    <property type="molecule type" value="Genomic_DNA"/>
</dbReference>
<gene>
    <name evidence="1" type="ORF">HDF12_004218</name>
</gene>
<accession>A0A7Y9T6Y1</accession>
<protein>
    <submittedName>
        <fullName evidence="1">Methyl coenzyme M reductase gamma subunit</fullName>
    </submittedName>
</protein>